<keyword evidence="12" id="KW-1185">Reference proteome</keyword>
<dbReference type="PANTHER" id="PTHR46083">
    <property type="match status" value="1"/>
</dbReference>
<dbReference type="Pfam" id="PF00534">
    <property type="entry name" value="Glycos_transf_1"/>
    <property type="match status" value="1"/>
</dbReference>
<dbReference type="FunCoup" id="A0A2V0PFI9">
    <property type="interactions" value="415"/>
</dbReference>
<evidence type="ECO:0000256" key="4">
    <source>
        <dbReference type="ARBA" id="ARBA00012588"/>
    </source>
</evidence>
<evidence type="ECO:0000256" key="1">
    <source>
        <dbReference type="ARBA" id="ARBA00001478"/>
    </source>
</evidence>
<dbReference type="InParanoid" id="A0A2V0PFI9"/>
<dbReference type="CDD" id="cd03791">
    <property type="entry name" value="GT5_Glycogen_synthase_DULL1-like"/>
    <property type="match status" value="1"/>
</dbReference>
<dbReference type="Gene3D" id="3.40.50.2000">
    <property type="entry name" value="Glycogen Phosphorylase B"/>
    <property type="match status" value="2"/>
</dbReference>
<dbReference type="Proteomes" id="UP000247498">
    <property type="component" value="Unassembled WGS sequence"/>
</dbReference>
<evidence type="ECO:0000256" key="8">
    <source>
        <dbReference type="SAM" id="MobiDB-lite"/>
    </source>
</evidence>
<gene>
    <name evidence="11" type="ORF">Rsub_10187</name>
</gene>
<dbReference type="GO" id="GO:0004373">
    <property type="term" value="F:alpha-1,4-glucan glucosyltransferase (UDP-glucose donor) activity"/>
    <property type="evidence" value="ECO:0007669"/>
    <property type="project" value="InterPro"/>
</dbReference>
<comment type="caution">
    <text evidence="11">The sequence shown here is derived from an EMBL/GenBank/DDBJ whole genome shotgun (WGS) entry which is preliminary data.</text>
</comment>
<evidence type="ECO:0000256" key="5">
    <source>
        <dbReference type="ARBA" id="ARBA00022676"/>
    </source>
</evidence>
<dbReference type="InterPro" id="IPR013534">
    <property type="entry name" value="Starch_synth_cat_dom"/>
</dbReference>
<evidence type="ECO:0000256" key="6">
    <source>
        <dbReference type="ARBA" id="ARBA00022679"/>
    </source>
</evidence>
<evidence type="ECO:0000256" key="7">
    <source>
        <dbReference type="ARBA" id="ARBA00022922"/>
    </source>
</evidence>
<feature type="compositionally biased region" description="Low complexity" evidence="8">
    <location>
        <begin position="610"/>
        <end position="627"/>
    </location>
</feature>
<feature type="region of interest" description="Disordered" evidence="8">
    <location>
        <begin position="610"/>
        <end position="644"/>
    </location>
</feature>
<evidence type="ECO:0000313" key="12">
    <source>
        <dbReference type="Proteomes" id="UP000247498"/>
    </source>
</evidence>
<dbReference type="InterPro" id="IPR001296">
    <property type="entry name" value="Glyco_trans_1"/>
</dbReference>
<dbReference type="GO" id="GO:0009011">
    <property type="term" value="F:alpha-1,4-glucan glucosyltransferase (ADP-glucose donor) activity"/>
    <property type="evidence" value="ECO:0007669"/>
    <property type="project" value="UniProtKB-EC"/>
</dbReference>
<dbReference type="SUPFAM" id="SSF53756">
    <property type="entry name" value="UDP-Glycosyltransferase/glycogen phosphorylase"/>
    <property type="match status" value="1"/>
</dbReference>
<dbReference type="AlphaFoldDB" id="A0A2V0PFI9"/>
<evidence type="ECO:0000256" key="2">
    <source>
        <dbReference type="ARBA" id="ARBA00004727"/>
    </source>
</evidence>
<evidence type="ECO:0000313" key="11">
    <source>
        <dbReference type="EMBL" id="GBF97762.1"/>
    </source>
</evidence>
<comment type="catalytic activity">
    <reaction evidence="1">
        <text>[(1-&gt;4)-alpha-D-glucosyl](n) + ADP-alpha-D-glucose = [(1-&gt;4)-alpha-D-glucosyl](n+1) + ADP + H(+)</text>
        <dbReference type="Rhea" id="RHEA:18189"/>
        <dbReference type="Rhea" id="RHEA-COMP:9584"/>
        <dbReference type="Rhea" id="RHEA-COMP:9587"/>
        <dbReference type="ChEBI" id="CHEBI:15378"/>
        <dbReference type="ChEBI" id="CHEBI:15444"/>
        <dbReference type="ChEBI" id="CHEBI:57498"/>
        <dbReference type="ChEBI" id="CHEBI:456216"/>
        <dbReference type="EC" id="2.4.1.21"/>
    </reaction>
</comment>
<keyword evidence="5" id="KW-0328">Glycosyltransferase</keyword>
<evidence type="ECO:0000259" key="10">
    <source>
        <dbReference type="Pfam" id="PF08323"/>
    </source>
</evidence>
<name>A0A2V0PFI9_9CHLO</name>
<dbReference type="Pfam" id="PF08323">
    <property type="entry name" value="Glyco_transf_5"/>
    <property type="match status" value="1"/>
</dbReference>
<feature type="domain" description="Glycosyl transferase family 1" evidence="9">
    <location>
        <begin position="643"/>
        <end position="796"/>
    </location>
</feature>
<organism evidence="11 12">
    <name type="scientific">Raphidocelis subcapitata</name>
    <dbReference type="NCBI Taxonomy" id="307507"/>
    <lineage>
        <taxon>Eukaryota</taxon>
        <taxon>Viridiplantae</taxon>
        <taxon>Chlorophyta</taxon>
        <taxon>core chlorophytes</taxon>
        <taxon>Chlorophyceae</taxon>
        <taxon>CS clade</taxon>
        <taxon>Sphaeropleales</taxon>
        <taxon>Selenastraceae</taxon>
        <taxon>Raphidocelis</taxon>
    </lineage>
</organism>
<sequence length="837" mass="90371">MLRSSSMPPPGVPAAAQRGGRAAQARCAAVPAAGAAPARAAGLPLRLPPRAAAGAAPAGWGHPGCCVDARAAPLRPHRRRRGPCAPSAAAPGASAVAAAAALRDPAPGGVVTAADAVRLAVSQPSYDVHITYCARGRLLEPCDRVWAHAGHSGWSNTADIELARSRDDPDSWEGAYNIPSSQLTNPGHVEVQLVFKGVSSGSEIWDNNAGVNWTVVVELAHREGLVLQAHTGAALRALVSSLLLRLDALAAAGLLTLEQFAVLRNKAWAQDFGLIRAYETVRGIPDDHAVASLLLSRFNFLRRPGLHVVHVASEMVPVAKVGGLGDVVTGLAKAHQQSGILSEIIIPKYDIIDYGAVGELRLLKSLDVTFDGRPVTTSFWSGVVEGLPVTFIEPSNGFFWRRQFYGAPDDLQRFMFFARAALEWLLASGKQPDILHLHDWQSAAVAPLLAEEYRGRGLSRPRCVFTIHNIAFQGWMSPPFLAKVGLDPRRMAEPHHMLDDSRPGFAPGTHDCSLLRGAVVFSERTTTVSPTYAREVFSPEFGMGAQAILSRHRHKFSGILNGIDHESWCPENDAFLPAHFSAADPSGKEDCKRLLLEELGLPYTAPDWVAQRQSGGQQQQQQQQHGSAGNGNGNGAAAQQARPSPGRPLLAVVSRLTVQKGLPLIEHGIKTAIARGAQVVVLGTASEPEVQRQWEEMARDYGRGPDARLVLRYDEGLAHRIYAGADMILIPSFFEPCGLTQLIALRYGTVPIVNHTGGLADTVRDVADGGVPEHERNGFVFSGRDAPRVEAAVHRAMDSFFNGADWWRRELVPRAMLQDYSWSRSAQDYLNLYRSCL</sequence>
<accession>A0A2V0PFI9</accession>
<dbReference type="STRING" id="307507.A0A2V0PFI9"/>
<evidence type="ECO:0000256" key="3">
    <source>
        <dbReference type="ARBA" id="ARBA00010281"/>
    </source>
</evidence>
<comment type="pathway">
    <text evidence="2">Glycan biosynthesis; starch biosynthesis.</text>
</comment>
<dbReference type="InterPro" id="IPR011835">
    <property type="entry name" value="GS/SS"/>
</dbReference>
<dbReference type="GO" id="GO:0019252">
    <property type="term" value="P:starch biosynthetic process"/>
    <property type="evidence" value="ECO:0007669"/>
    <property type="project" value="UniProtKB-UniPathway"/>
</dbReference>
<dbReference type="HAMAP" id="MF_00484">
    <property type="entry name" value="Glycogen_synth"/>
    <property type="match status" value="1"/>
</dbReference>
<dbReference type="EMBL" id="BDRX01000107">
    <property type="protein sequence ID" value="GBF97762.1"/>
    <property type="molecule type" value="Genomic_DNA"/>
</dbReference>
<evidence type="ECO:0000259" key="9">
    <source>
        <dbReference type="Pfam" id="PF00534"/>
    </source>
</evidence>
<dbReference type="PANTHER" id="PTHR46083:SF9">
    <property type="entry name" value="STARCH SYNTHASE, CHLOROPLASTIC_AMYLOPLASTIC"/>
    <property type="match status" value="1"/>
</dbReference>
<dbReference type="UniPathway" id="UPA00152"/>
<proteinExistence type="inferred from homology"/>
<comment type="similarity">
    <text evidence="3">Belongs to the glycosyltransferase 1 family. Bacterial/plant glycogen synthase subfamily.</text>
</comment>
<protein>
    <recommendedName>
        <fullName evidence="4">starch synthase</fullName>
        <ecNumber evidence="4">2.4.1.21</ecNumber>
    </recommendedName>
</protein>
<reference evidence="11 12" key="1">
    <citation type="journal article" date="2018" name="Sci. Rep.">
        <title>Raphidocelis subcapitata (=Pseudokirchneriella subcapitata) provides an insight into genome evolution and environmental adaptations in the Sphaeropleales.</title>
        <authorList>
            <person name="Suzuki S."/>
            <person name="Yamaguchi H."/>
            <person name="Nakajima N."/>
            <person name="Kawachi M."/>
        </authorList>
    </citation>
    <scope>NUCLEOTIDE SEQUENCE [LARGE SCALE GENOMIC DNA]</scope>
    <source>
        <strain evidence="11 12">NIES-35</strain>
    </source>
</reference>
<keyword evidence="6" id="KW-0808">Transferase</keyword>
<feature type="domain" description="Starch synthase catalytic" evidence="10">
    <location>
        <begin position="307"/>
        <end position="550"/>
    </location>
</feature>
<dbReference type="OrthoDB" id="2018403at2759"/>
<keyword evidence="7" id="KW-0750">Starch biosynthesis</keyword>
<dbReference type="EC" id="2.4.1.21" evidence="4"/>